<accession>A0A7C3VJG8</accession>
<feature type="transmembrane region" description="Helical" evidence="7">
    <location>
        <begin position="176"/>
        <end position="198"/>
    </location>
</feature>
<dbReference type="PANTHER" id="PTHR42709:SF6">
    <property type="entry name" value="UNDECAPRENYL PHOSPHATE TRANSPORTER A"/>
    <property type="match status" value="1"/>
</dbReference>
<dbReference type="InterPro" id="IPR032816">
    <property type="entry name" value="VTT_dom"/>
</dbReference>
<dbReference type="Pfam" id="PF09335">
    <property type="entry name" value="VTT_dom"/>
    <property type="match status" value="1"/>
</dbReference>
<keyword evidence="3" id="KW-1003">Cell membrane</keyword>
<dbReference type="AlphaFoldDB" id="A0A7C3VJG8"/>
<evidence type="ECO:0000256" key="1">
    <source>
        <dbReference type="ARBA" id="ARBA00004651"/>
    </source>
</evidence>
<proteinExistence type="inferred from homology"/>
<keyword evidence="6 7" id="KW-0472">Membrane</keyword>
<gene>
    <name evidence="9" type="ORF">ENR15_19765</name>
</gene>
<name>A0A7C3VJG8_9CYAN</name>
<evidence type="ECO:0000256" key="4">
    <source>
        <dbReference type="ARBA" id="ARBA00022692"/>
    </source>
</evidence>
<evidence type="ECO:0000256" key="7">
    <source>
        <dbReference type="SAM" id="Phobius"/>
    </source>
</evidence>
<keyword evidence="4 7" id="KW-0812">Transmembrane</keyword>
<evidence type="ECO:0000313" key="9">
    <source>
        <dbReference type="EMBL" id="HGG02813.1"/>
    </source>
</evidence>
<evidence type="ECO:0000259" key="8">
    <source>
        <dbReference type="Pfam" id="PF09335"/>
    </source>
</evidence>
<feature type="transmembrane region" description="Helical" evidence="7">
    <location>
        <begin position="116"/>
        <end position="135"/>
    </location>
</feature>
<reference evidence="9" key="1">
    <citation type="journal article" date="2020" name="mSystems">
        <title>Genome- and Community-Level Interaction Insights into Carbon Utilization and Element Cycling Functions of Hydrothermarchaeota in Hydrothermal Sediment.</title>
        <authorList>
            <person name="Zhou Z."/>
            <person name="Liu Y."/>
            <person name="Xu W."/>
            <person name="Pan J."/>
            <person name="Luo Z.H."/>
            <person name="Li M."/>
        </authorList>
    </citation>
    <scope>NUCLEOTIDE SEQUENCE [LARGE SCALE GENOMIC DNA]</scope>
    <source>
        <strain evidence="9">SpSt-374</strain>
    </source>
</reference>
<feature type="transmembrane region" description="Helical" evidence="7">
    <location>
        <begin position="142"/>
        <end position="164"/>
    </location>
</feature>
<feature type="transmembrane region" description="Helical" evidence="7">
    <location>
        <begin position="20"/>
        <end position="49"/>
    </location>
</feature>
<evidence type="ECO:0000256" key="6">
    <source>
        <dbReference type="ARBA" id="ARBA00023136"/>
    </source>
</evidence>
<sequence length="208" mass="22590">MSSELISLETIQEIAHQYGYWAVFLGILVENAGIPLPGETITIVGGFLAGSGELNYWLVLGSAIAGAVLGDNFGYWIGKWGGWPFLMALGRIFRISEAQLLEVKNQFSNNAPRAVFLGRFIALLRIFAGPLAGIAQMPYPQFLLCNTAGATIWATAMVSLSFFVGEVIPLEQLVIWVSKFAIVALVVAIAAVFLPPWLEARKSAKENQ</sequence>
<feature type="transmembrane region" description="Helical" evidence="7">
    <location>
        <begin position="56"/>
        <end position="77"/>
    </location>
</feature>
<evidence type="ECO:0000256" key="5">
    <source>
        <dbReference type="ARBA" id="ARBA00022989"/>
    </source>
</evidence>
<dbReference type="InterPro" id="IPR051311">
    <property type="entry name" value="DedA_domain"/>
</dbReference>
<protein>
    <submittedName>
        <fullName evidence="9">DedA family protein</fullName>
    </submittedName>
</protein>
<evidence type="ECO:0000256" key="2">
    <source>
        <dbReference type="ARBA" id="ARBA00010792"/>
    </source>
</evidence>
<dbReference type="EMBL" id="DSPX01000200">
    <property type="protein sequence ID" value="HGG02813.1"/>
    <property type="molecule type" value="Genomic_DNA"/>
</dbReference>
<comment type="subcellular location">
    <subcellularLocation>
        <location evidence="1">Cell membrane</location>
        <topology evidence="1">Multi-pass membrane protein</topology>
    </subcellularLocation>
</comment>
<organism evidence="9">
    <name type="scientific">Planktothricoides sp. SpSt-374</name>
    <dbReference type="NCBI Taxonomy" id="2282167"/>
    <lineage>
        <taxon>Bacteria</taxon>
        <taxon>Bacillati</taxon>
        <taxon>Cyanobacteriota</taxon>
        <taxon>Cyanophyceae</taxon>
        <taxon>Oscillatoriophycideae</taxon>
        <taxon>Oscillatoriales</taxon>
        <taxon>Oscillatoriaceae</taxon>
        <taxon>Planktothricoides</taxon>
    </lineage>
</organism>
<dbReference type="GO" id="GO:0005886">
    <property type="term" value="C:plasma membrane"/>
    <property type="evidence" value="ECO:0007669"/>
    <property type="project" value="UniProtKB-SubCell"/>
</dbReference>
<evidence type="ECO:0000256" key="3">
    <source>
        <dbReference type="ARBA" id="ARBA00022475"/>
    </source>
</evidence>
<keyword evidence="5 7" id="KW-1133">Transmembrane helix</keyword>
<dbReference type="PANTHER" id="PTHR42709">
    <property type="entry name" value="ALKALINE PHOSPHATASE LIKE PROTEIN"/>
    <property type="match status" value="1"/>
</dbReference>
<comment type="caution">
    <text evidence="9">The sequence shown here is derived from an EMBL/GenBank/DDBJ whole genome shotgun (WGS) entry which is preliminary data.</text>
</comment>
<comment type="similarity">
    <text evidence="2">Belongs to the DedA family.</text>
</comment>
<feature type="domain" description="VTT" evidence="8">
    <location>
        <begin position="36"/>
        <end position="160"/>
    </location>
</feature>